<feature type="transmembrane region" description="Helical" evidence="2">
    <location>
        <begin position="12"/>
        <end position="31"/>
    </location>
</feature>
<evidence type="ECO:0000256" key="2">
    <source>
        <dbReference type="SAM" id="Phobius"/>
    </source>
</evidence>
<keyword evidence="2" id="KW-0472">Membrane</keyword>
<dbReference type="EMBL" id="QDKL01000001">
    <property type="protein sequence ID" value="RZF22443.1"/>
    <property type="molecule type" value="Genomic_DNA"/>
</dbReference>
<name>A0ABY0IJZ9_9BACT</name>
<evidence type="ECO:0000256" key="1">
    <source>
        <dbReference type="SAM" id="MobiDB-lite"/>
    </source>
</evidence>
<keyword evidence="2" id="KW-1133">Transmembrane helix</keyword>
<dbReference type="RefSeq" id="WP_114705388.1">
    <property type="nucleotide sequence ID" value="NZ_QDKL01000001.1"/>
</dbReference>
<feature type="region of interest" description="Disordered" evidence="1">
    <location>
        <begin position="456"/>
        <end position="487"/>
    </location>
</feature>
<sequence>MSKPVKYKFSKARVAILAVSSISILTIAYMLSGVSNKYKLVSTIQNGIQICSTRVQQTYTAAVAGDMNSTYMDSNFTSQTGECFAQVTDLMNEYGKFSSAIIKKFNTVSSNVHWFHESLRSTGKGFSVTDQNFSKNIDEKYSQFEDAADAGSILIENHVETISSSLSNIKLSLALIAAVFLFTFVWEGVFRKIVLRRRKELEDEALSLLMLNQDENFDEIESVIMNALELNEMKHCSKLYSAQKQSFRKEKRKSTISANENKTFGMLLSNDDADAKEVADEIWSMSEDSNAQESEKNLDESNVPMVKSCEISSVNRFIACKVQDQFKDQGIEFSIDTQEREILGERETIEQIQYSILTDAAKNTLKASEESEEKTLQKVEVQGKTLGAIYYLSISSYGDNKSGVELETSVQIVRELLKDISGRLELANLYNDDLQPVGRKYKLIFKTKDINQVALQEKKEEPKSEESNKKVTRIEKGTKREIMQRLM</sequence>
<organism evidence="3 4">
    <name type="scientific">Halobacteriovorax vibrionivorans</name>
    <dbReference type="NCBI Taxonomy" id="2152716"/>
    <lineage>
        <taxon>Bacteria</taxon>
        <taxon>Pseudomonadati</taxon>
        <taxon>Bdellovibrionota</taxon>
        <taxon>Bacteriovoracia</taxon>
        <taxon>Bacteriovoracales</taxon>
        <taxon>Halobacteriovoraceae</taxon>
        <taxon>Halobacteriovorax</taxon>
    </lineage>
</organism>
<accession>A0ABY0IJZ9</accession>
<gene>
    <name evidence="3" type="ORF">DAY19_01340</name>
</gene>
<feature type="transmembrane region" description="Helical" evidence="2">
    <location>
        <begin position="171"/>
        <end position="190"/>
    </location>
</feature>
<keyword evidence="4" id="KW-1185">Reference proteome</keyword>
<proteinExistence type="predicted"/>
<protein>
    <submittedName>
        <fullName evidence="3">Uncharacterized protein</fullName>
    </submittedName>
</protein>
<keyword evidence="2" id="KW-0812">Transmembrane</keyword>
<evidence type="ECO:0000313" key="3">
    <source>
        <dbReference type="EMBL" id="RZF22443.1"/>
    </source>
</evidence>
<comment type="caution">
    <text evidence="3">The sequence shown here is derived from an EMBL/GenBank/DDBJ whole genome shotgun (WGS) entry which is preliminary data.</text>
</comment>
<evidence type="ECO:0000313" key="4">
    <source>
        <dbReference type="Proteomes" id="UP000443582"/>
    </source>
</evidence>
<reference evidence="4" key="1">
    <citation type="journal article" date="2019" name="Int. J. Syst. Evol. Microbiol.">
        <title>Halobacteriovorax valvorus sp. nov., a novel prokaryotic predator isolated from coastal seawater of China.</title>
        <authorList>
            <person name="Chen M.-X."/>
        </authorList>
    </citation>
    <scope>NUCLEOTIDE SEQUENCE [LARGE SCALE GENOMIC DNA]</scope>
    <source>
        <strain evidence="4">BL9</strain>
    </source>
</reference>
<dbReference type="Proteomes" id="UP000443582">
    <property type="component" value="Unassembled WGS sequence"/>
</dbReference>